<name>X1PFV0_9ZZZZ</name>
<comment type="caution">
    <text evidence="1">The sequence shown here is derived from an EMBL/GenBank/DDBJ whole genome shotgun (WGS) entry which is preliminary data.</text>
</comment>
<gene>
    <name evidence="1" type="ORF">S06H3_46055</name>
</gene>
<dbReference type="AlphaFoldDB" id="X1PFV0"/>
<reference evidence="1" key="1">
    <citation type="journal article" date="2014" name="Front. Microbiol.">
        <title>High frequency of phylogenetically diverse reductive dehalogenase-homologous genes in deep subseafloor sedimentary metagenomes.</title>
        <authorList>
            <person name="Kawai M."/>
            <person name="Futagami T."/>
            <person name="Toyoda A."/>
            <person name="Takaki Y."/>
            <person name="Nishi S."/>
            <person name="Hori S."/>
            <person name="Arai W."/>
            <person name="Tsubouchi T."/>
            <person name="Morono Y."/>
            <person name="Uchiyama I."/>
            <person name="Ito T."/>
            <person name="Fujiyama A."/>
            <person name="Inagaki F."/>
            <person name="Takami H."/>
        </authorList>
    </citation>
    <scope>NUCLEOTIDE SEQUENCE</scope>
    <source>
        <strain evidence="1">Expedition CK06-06</strain>
    </source>
</reference>
<protein>
    <submittedName>
        <fullName evidence="1">Uncharacterized protein</fullName>
    </submittedName>
</protein>
<evidence type="ECO:0000313" key="1">
    <source>
        <dbReference type="EMBL" id="GAI37900.1"/>
    </source>
</evidence>
<proteinExistence type="predicted"/>
<sequence>MLASINAQTARVRRYYDDRKSRGNVQPYNVPVTDKPQTLDFLEVAQSMSLFNDGPDTVYYWVNNPHVEIASVNKGESTKINFETHEIKRLILWCDAGKTASLRIIAKD</sequence>
<accession>X1PFV0</accession>
<organism evidence="1">
    <name type="scientific">marine sediment metagenome</name>
    <dbReference type="NCBI Taxonomy" id="412755"/>
    <lineage>
        <taxon>unclassified sequences</taxon>
        <taxon>metagenomes</taxon>
        <taxon>ecological metagenomes</taxon>
    </lineage>
</organism>
<dbReference type="EMBL" id="BARV01028819">
    <property type="protein sequence ID" value="GAI37900.1"/>
    <property type="molecule type" value="Genomic_DNA"/>
</dbReference>